<dbReference type="SUPFAM" id="SSF51735">
    <property type="entry name" value="NAD(P)-binding Rossmann-fold domains"/>
    <property type="match status" value="1"/>
</dbReference>
<dbReference type="Pfam" id="PF19045">
    <property type="entry name" value="Ligase_CoA_2"/>
    <property type="match status" value="1"/>
</dbReference>
<evidence type="ECO:0000256" key="2">
    <source>
        <dbReference type="ARBA" id="ARBA00022741"/>
    </source>
</evidence>
<dbReference type="Gene3D" id="3.40.50.720">
    <property type="entry name" value="NAD(P)-binding Rossmann-like Domain"/>
    <property type="match status" value="1"/>
</dbReference>
<dbReference type="InterPro" id="IPR043938">
    <property type="entry name" value="Ligase_CoA_dom"/>
</dbReference>
<feature type="domain" description="ATP-grasp" evidence="5">
    <location>
        <begin position="540"/>
        <end position="765"/>
    </location>
</feature>
<keyword evidence="2 4" id="KW-0547">Nucleotide-binding</keyword>
<dbReference type="InterPro" id="IPR016181">
    <property type="entry name" value="Acyl_CoA_acyltransferase"/>
</dbReference>
<reference evidence="7 8" key="1">
    <citation type="journal article" date="2004" name="Science">
        <title>The genome of the diatom Thalassiosira pseudonana: ecology, evolution, and metabolism.</title>
        <authorList>
            <person name="Armbrust E.V."/>
            <person name="Berges J.A."/>
            <person name="Bowler C."/>
            <person name="Green B.R."/>
            <person name="Martinez D."/>
            <person name="Putnam N.H."/>
            <person name="Zhou S."/>
            <person name="Allen A.E."/>
            <person name="Apt K.E."/>
            <person name="Bechner M."/>
            <person name="Brzezinski M.A."/>
            <person name="Chaal B.K."/>
            <person name="Chiovitti A."/>
            <person name="Davis A.K."/>
            <person name="Demarest M.S."/>
            <person name="Detter J.C."/>
            <person name="Glavina T."/>
            <person name="Goodstein D."/>
            <person name="Hadi M.Z."/>
            <person name="Hellsten U."/>
            <person name="Hildebrand M."/>
            <person name="Jenkins B.D."/>
            <person name="Jurka J."/>
            <person name="Kapitonov V.V."/>
            <person name="Kroger N."/>
            <person name="Lau W.W."/>
            <person name="Lane T.W."/>
            <person name="Larimer F.W."/>
            <person name="Lippmeier J.C."/>
            <person name="Lucas S."/>
            <person name="Medina M."/>
            <person name="Montsant A."/>
            <person name="Obornik M."/>
            <person name="Parker M.S."/>
            <person name="Palenik B."/>
            <person name="Pazour G.J."/>
            <person name="Richardson P.M."/>
            <person name="Rynearson T.A."/>
            <person name="Saito M.A."/>
            <person name="Schwartz D.C."/>
            <person name="Thamatrakoln K."/>
            <person name="Valentin K."/>
            <person name="Vardi A."/>
            <person name="Wilkerson F.P."/>
            <person name="Rokhsar D.S."/>
        </authorList>
    </citation>
    <scope>NUCLEOTIDE SEQUENCE [LARGE SCALE GENOMIC DNA]</scope>
    <source>
        <strain evidence="7 8">CCMP1335</strain>
    </source>
</reference>
<dbReference type="HOGENOM" id="CLU_007415_0_2_1"/>
<dbReference type="GO" id="GO:0046872">
    <property type="term" value="F:metal ion binding"/>
    <property type="evidence" value="ECO:0007669"/>
    <property type="project" value="InterPro"/>
</dbReference>
<dbReference type="CDD" id="cd04301">
    <property type="entry name" value="NAT_SF"/>
    <property type="match status" value="1"/>
</dbReference>
<protein>
    <submittedName>
        <fullName evidence="7">Acetyl-coa synthetase</fullName>
    </submittedName>
</protein>
<keyword evidence="1" id="KW-0436">Ligase</keyword>
<dbReference type="Gene3D" id="3.40.630.30">
    <property type="match status" value="1"/>
</dbReference>
<dbReference type="SMART" id="SM00881">
    <property type="entry name" value="CoA_binding"/>
    <property type="match status" value="1"/>
</dbReference>
<dbReference type="GO" id="GO:0005524">
    <property type="term" value="F:ATP binding"/>
    <property type="evidence" value="ECO:0007669"/>
    <property type="project" value="UniProtKB-UniRule"/>
</dbReference>
<feature type="domain" description="N-acetyltransferase" evidence="6">
    <location>
        <begin position="790"/>
        <end position="949"/>
    </location>
</feature>
<proteinExistence type="predicted"/>
<dbReference type="GO" id="GO:0016747">
    <property type="term" value="F:acyltransferase activity, transferring groups other than amino-acyl groups"/>
    <property type="evidence" value="ECO:0007669"/>
    <property type="project" value="InterPro"/>
</dbReference>
<evidence type="ECO:0000256" key="4">
    <source>
        <dbReference type="PROSITE-ProRule" id="PRU00409"/>
    </source>
</evidence>
<dbReference type="PANTHER" id="PTHR43334:SF1">
    <property type="entry name" value="3-HYDROXYPROPIONATE--COA LIGASE [ADP-FORMING]"/>
    <property type="match status" value="1"/>
</dbReference>
<evidence type="ECO:0000256" key="3">
    <source>
        <dbReference type="ARBA" id="ARBA00022840"/>
    </source>
</evidence>
<evidence type="ECO:0000259" key="6">
    <source>
        <dbReference type="PROSITE" id="PS51186"/>
    </source>
</evidence>
<dbReference type="PANTHER" id="PTHR43334">
    <property type="entry name" value="ACETATE--COA LIGASE [ADP-FORMING]"/>
    <property type="match status" value="1"/>
</dbReference>
<keyword evidence="8" id="KW-1185">Reference proteome</keyword>
<dbReference type="Gene3D" id="3.30.470.20">
    <property type="entry name" value="ATP-grasp fold, B domain"/>
    <property type="match status" value="1"/>
</dbReference>
<gene>
    <name evidence="7" type="ORF">THAPSDRAFT_25572</name>
</gene>
<dbReference type="eggNOG" id="ENOG502QWQW">
    <property type="taxonomic scope" value="Eukaryota"/>
</dbReference>
<dbReference type="InterPro" id="IPR011761">
    <property type="entry name" value="ATP-grasp"/>
</dbReference>
<dbReference type="OMA" id="IVIYMES"/>
<name>B8CEH1_THAPS</name>
<evidence type="ECO:0000313" key="7">
    <source>
        <dbReference type="EMBL" id="EED88033.1"/>
    </source>
</evidence>
<dbReference type="Pfam" id="PF13380">
    <property type="entry name" value="CoA_binding_2"/>
    <property type="match status" value="1"/>
</dbReference>
<dbReference type="InterPro" id="IPR016102">
    <property type="entry name" value="Succinyl-CoA_synth-like"/>
</dbReference>
<dbReference type="EMBL" id="CM000652">
    <property type="protein sequence ID" value="EED88033.1"/>
    <property type="molecule type" value="Genomic_DNA"/>
</dbReference>
<dbReference type="Pfam" id="PF13607">
    <property type="entry name" value="Succ_CoA_lig"/>
    <property type="match status" value="1"/>
</dbReference>
<dbReference type="InterPro" id="IPR036291">
    <property type="entry name" value="NAD(P)-bd_dom_sf"/>
</dbReference>
<dbReference type="RefSeq" id="XP_002294673.1">
    <property type="nucleotide sequence ID" value="XM_002294637.1"/>
</dbReference>
<dbReference type="KEGG" id="tps:THAPSDRAFT_25572"/>
<dbReference type="GeneID" id="7448480"/>
<accession>B8CEH1</accession>
<dbReference type="Pfam" id="PF00583">
    <property type="entry name" value="Acetyltransf_1"/>
    <property type="match status" value="1"/>
</dbReference>
<sequence length="973" mass="106497">MTSVHFPPPNLQPLPQVTRANVHHRSVSKSAAHDVFKHFQQRPLDSLFRPQSIAVIGASDKEGSVGRTLLWNLMRSPFGGTIYPINVNPRKKNIFGIKSYTRVQDIPSSDGQIDMAVIAVNAKHVKQVMEDCVEVGIKAAVIISAGFKETGAEGAQLEREVYEIACKGKIRVVGPNCLGVMNPIVGLNATFATQIAKPGNVAFISQSGAMCTSILDWSLQANVGFSSFVSIGSMLDVSWGDIIYYLGDDPNTKAIAIYMETIGDARSFMSAASEVAMTKPIIVIKPGRTEQAAAAAASHTGSLAGSDDVLDAAFKRCGVLRVNKIREVFEIVELLGKQPRPKGKHLTIVTNAGGPGVISTDALIESGGQLSWISDDTMKSLNEILPPHWSHSNPIDILGDATPATYAKVVEIAAQDEYSDGILIVLTPQSMTDPSATARGIAEIARKIGGRKPILASWMGGKGVEEGRAILDEAGIPTYDYPDSAAEMFSYMYKYSVNLSQLYETPRWCAEMHPESLKVDTIIAEAQSSGRTILTELESKQLLSAYGIPTVTTILACTAEEAALAADGVGYPVVVKINSETITHKTDVGGVKLNIHSAEQVREAFCEIEKDVEAKFSRDYFQGVTVQPMVDVRDSYELIVGASPDSQFGPVMLFGSGGTLVEIYQDKALALPPLNSNLAHLMMKETKIYKALKGTRGRSSVDLSALERLIVNFSHLVMEKWNWIREIEINPLLVSNNSLVALDARVILHDACSMDVDDYTGQTAKVIRPAIRPYPTQYEQNWVSKKGRVILIRAIMPEDEPLVVDFHKRVSEESVYTRFFSDMKYEERTSHDRLTRVCHIDYDRDIALVALDGEKCSDSDCKLVAAARLTKEHGVDVAEFSILVSDAYQGQGIGEKLLRELVCHAKAEGLHAIEAIVMPSNRAMIHVLEKVGFEASYDKEEGVVKQYLNLQKQSEEERDPSVQLSCFTEPICI</sequence>
<dbReference type="InterPro" id="IPR003781">
    <property type="entry name" value="CoA-bd"/>
</dbReference>
<dbReference type="Proteomes" id="UP000001449">
    <property type="component" value="Chromosome 20"/>
</dbReference>
<dbReference type="InterPro" id="IPR013815">
    <property type="entry name" value="ATP_grasp_subdomain_1"/>
</dbReference>
<dbReference type="PaxDb" id="35128-Thaps25572"/>
<dbReference type="Pfam" id="PF13549">
    <property type="entry name" value="ATP-grasp_5"/>
    <property type="match status" value="1"/>
</dbReference>
<dbReference type="AlphaFoldDB" id="B8CEH1"/>
<evidence type="ECO:0000259" key="5">
    <source>
        <dbReference type="PROSITE" id="PS50975"/>
    </source>
</evidence>
<dbReference type="Gene3D" id="3.30.1490.20">
    <property type="entry name" value="ATP-grasp fold, A domain"/>
    <property type="match status" value="1"/>
</dbReference>
<dbReference type="STRING" id="35128.B8CEH1"/>
<keyword evidence="3 4" id="KW-0067">ATP-binding</keyword>
<reference evidence="7 8" key="2">
    <citation type="journal article" date="2008" name="Nature">
        <title>The Phaeodactylum genome reveals the evolutionary history of diatom genomes.</title>
        <authorList>
            <person name="Bowler C."/>
            <person name="Allen A.E."/>
            <person name="Badger J.H."/>
            <person name="Grimwood J."/>
            <person name="Jabbari K."/>
            <person name="Kuo A."/>
            <person name="Maheswari U."/>
            <person name="Martens C."/>
            <person name="Maumus F."/>
            <person name="Otillar R.P."/>
            <person name="Rayko E."/>
            <person name="Salamov A."/>
            <person name="Vandepoele K."/>
            <person name="Beszteri B."/>
            <person name="Gruber A."/>
            <person name="Heijde M."/>
            <person name="Katinka M."/>
            <person name="Mock T."/>
            <person name="Valentin K."/>
            <person name="Verret F."/>
            <person name="Berges J.A."/>
            <person name="Brownlee C."/>
            <person name="Cadoret J.P."/>
            <person name="Chiovitti A."/>
            <person name="Choi C.J."/>
            <person name="Coesel S."/>
            <person name="De Martino A."/>
            <person name="Detter J.C."/>
            <person name="Durkin C."/>
            <person name="Falciatore A."/>
            <person name="Fournet J."/>
            <person name="Haruta M."/>
            <person name="Huysman M.J."/>
            <person name="Jenkins B.D."/>
            <person name="Jiroutova K."/>
            <person name="Jorgensen R.E."/>
            <person name="Joubert Y."/>
            <person name="Kaplan A."/>
            <person name="Kroger N."/>
            <person name="Kroth P.G."/>
            <person name="La Roche J."/>
            <person name="Lindquist E."/>
            <person name="Lommer M."/>
            <person name="Martin-Jezequel V."/>
            <person name="Lopez P.J."/>
            <person name="Lucas S."/>
            <person name="Mangogna M."/>
            <person name="McGinnis K."/>
            <person name="Medlin L.K."/>
            <person name="Montsant A."/>
            <person name="Oudot-Le Secq M.P."/>
            <person name="Napoli C."/>
            <person name="Obornik M."/>
            <person name="Parker M.S."/>
            <person name="Petit J.L."/>
            <person name="Porcel B.M."/>
            <person name="Poulsen N."/>
            <person name="Robison M."/>
            <person name="Rychlewski L."/>
            <person name="Rynearson T.A."/>
            <person name="Schmutz J."/>
            <person name="Shapiro H."/>
            <person name="Siaut M."/>
            <person name="Stanley M."/>
            <person name="Sussman M.R."/>
            <person name="Taylor A.R."/>
            <person name="Vardi A."/>
            <person name="von Dassow P."/>
            <person name="Vyverman W."/>
            <person name="Willis A."/>
            <person name="Wyrwicz L.S."/>
            <person name="Rokhsar D.S."/>
            <person name="Weissenbach J."/>
            <person name="Armbrust E.V."/>
            <person name="Green B.R."/>
            <person name="Van de Peer Y."/>
            <person name="Grigoriev I.V."/>
        </authorList>
    </citation>
    <scope>NUCLEOTIDE SEQUENCE [LARGE SCALE GENOMIC DNA]</scope>
    <source>
        <strain evidence="7 8">CCMP1335</strain>
    </source>
</reference>
<evidence type="ECO:0000256" key="1">
    <source>
        <dbReference type="ARBA" id="ARBA00022598"/>
    </source>
</evidence>
<dbReference type="PROSITE" id="PS50975">
    <property type="entry name" value="ATP_GRASP"/>
    <property type="match status" value="1"/>
</dbReference>
<dbReference type="SUPFAM" id="SSF52210">
    <property type="entry name" value="Succinyl-CoA synthetase domains"/>
    <property type="match status" value="2"/>
</dbReference>
<dbReference type="PROSITE" id="PS51186">
    <property type="entry name" value="GNAT"/>
    <property type="match status" value="1"/>
</dbReference>
<dbReference type="InParanoid" id="B8CEH1"/>
<dbReference type="GO" id="GO:0043758">
    <property type="term" value="F:acetate-CoA ligase (ADP-forming) activity"/>
    <property type="evidence" value="ECO:0007669"/>
    <property type="project" value="InterPro"/>
</dbReference>
<evidence type="ECO:0000313" key="8">
    <source>
        <dbReference type="Proteomes" id="UP000001449"/>
    </source>
</evidence>
<dbReference type="InterPro" id="IPR032875">
    <property type="entry name" value="Succ_CoA_lig_flav_dom"/>
</dbReference>
<dbReference type="Gene3D" id="3.40.50.261">
    <property type="entry name" value="Succinyl-CoA synthetase domains"/>
    <property type="match status" value="2"/>
</dbReference>
<dbReference type="InterPro" id="IPR000182">
    <property type="entry name" value="GNAT_dom"/>
</dbReference>
<dbReference type="InterPro" id="IPR051538">
    <property type="entry name" value="Acyl-CoA_Synth/Transferase"/>
</dbReference>
<dbReference type="SUPFAM" id="SSF56059">
    <property type="entry name" value="Glutathione synthetase ATP-binding domain-like"/>
    <property type="match status" value="1"/>
</dbReference>
<dbReference type="SUPFAM" id="SSF55729">
    <property type="entry name" value="Acyl-CoA N-acyltransferases (Nat)"/>
    <property type="match status" value="1"/>
</dbReference>
<organism evidence="7 8">
    <name type="scientific">Thalassiosira pseudonana</name>
    <name type="common">Marine diatom</name>
    <name type="synonym">Cyclotella nana</name>
    <dbReference type="NCBI Taxonomy" id="35128"/>
    <lineage>
        <taxon>Eukaryota</taxon>
        <taxon>Sar</taxon>
        <taxon>Stramenopiles</taxon>
        <taxon>Ochrophyta</taxon>
        <taxon>Bacillariophyta</taxon>
        <taxon>Coscinodiscophyceae</taxon>
        <taxon>Thalassiosirophycidae</taxon>
        <taxon>Thalassiosirales</taxon>
        <taxon>Thalassiosiraceae</taxon>
        <taxon>Thalassiosira</taxon>
    </lineage>
</organism>